<dbReference type="PANTHER" id="PTHR30535:SF34">
    <property type="entry name" value="MOLYBDATE-BINDING PROTEIN MOLA"/>
    <property type="match status" value="1"/>
</dbReference>
<dbReference type="InterPro" id="IPR050902">
    <property type="entry name" value="ABC_Transporter_SBP"/>
</dbReference>
<organism evidence="2 3">
    <name type="scientific">Sphingomonas hominis</name>
    <dbReference type="NCBI Taxonomy" id="2741495"/>
    <lineage>
        <taxon>Bacteria</taxon>
        <taxon>Pseudomonadati</taxon>
        <taxon>Pseudomonadota</taxon>
        <taxon>Alphaproteobacteria</taxon>
        <taxon>Sphingomonadales</taxon>
        <taxon>Sphingomonadaceae</taxon>
        <taxon>Sphingomonas</taxon>
    </lineage>
</organism>
<proteinExistence type="predicted"/>
<sequence length="261" mass="27387">MLLALTLAACGAGTPVPRVAPARPVRVMSLNQCTDQLVLALLPPARIASVTWLSRDPRYSDAVAAARAVATNRGGVEEVVTTKPDLIVTDTFSNAGGRAILHRLGYPMVELPDASDAGAIAANIRTLAAAVGERARGEAMIAAMTRDLFPFPPRRERVAVWTRDGLSETPLLALAIRAAGYTDVTPAGAPADVETLLALAPNRLVTMSAGERDASAADSRREHPAVRARWPRAKRIDVPLSRVICGTPAVGRAAVALRAAA</sequence>
<reference evidence="2 3" key="1">
    <citation type="submission" date="2020-06" db="EMBL/GenBank/DDBJ databases">
        <title>Sphingomonas hominis sp. nov., a member of the Sphingomonas, isolated from the hair of a 22-year-old girl.</title>
        <authorList>
            <person name="Zhang D.-F."/>
            <person name="Cui X.-W."/>
        </authorList>
    </citation>
    <scope>NUCLEOTIDE SEQUENCE [LARGE SCALE GENOMIC DNA]</scope>
    <source>
        <strain evidence="2 3">HHU CXW</strain>
    </source>
</reference>
<gene>
    <name evidence="2" type="ORF">HRV97_14040</name>
</gene>
<dbReference type="CDD" id="cd00636">
    <property type="entry name" value="TroA-like"/>
    <property type="match status" value="1"/>
</dbReference>
<accession>A0ABX2JKC0</accession>
<dbReference type="EMBL" id="JABULH010000006">
    <property type="protein sequence ID" value="NTS66279.1"/>
    <property type="molecule type" value="Genomic_DNA"/>
</dbReference>
<keyword evidence="3" id="KW-1185">Reference proteome</keyword>
<name>A0ABX2JKC0_9SPHN</name>
<protein>
    <submittedName>
        <fullName evidence="2">ABC transporter substrate-binding protein</fullName>
    </submittedName>
</protein>
<dbReference type="Proteomes" id="UP000621447">
    <property type="component" value="Unassembled WGS sequence"/>
</dbReference>
<dbReference type="SUPFAM" id="SSF53807">
    <property type="entry name" value="Helical backbone' metal receptor"/>
    <property type="match status" value="1"/>
</dbReference>
<dbReference type="InterPro" id="IPR002491">
    <property type="entry name" value="ABC_transptr_periplasmic_BD"/>
</dbReference>
<dbReference type="PANTHER" id="PTHR30535">
    <property type="entry name" value="VITAMIN B12-BINDING PROTEIN"/>
    <property type="match status" value="1"/>
</dbReference>
<dbReference type="Gene3D" id="3.40.50.1980">
    <property type="entry name" value="Nitrogenase molybdenum iron protein domain"/>
    <property type="match status" value="1"/>
</dbReference>
<comment type="caution">
    <text evidence="2">The sequence shown here is derived from an EMBL/GenBank/DDBJ whole genome shotgun (WGS) entry which is preliminary data.</text>
</comment>
<evidence type="ECO:0000313" key="2">
    <source>
        <dbReference type="EMBL" id="NTS66279.1"/>
    </source>
</evidence>
<feature type="domain" description="Fe/B12 periplasmic-binding" evidence="1">
    <location>
        <begin position="27"/>
        <end position="145"/>
    </location>
</feature>
<dbReference type="RefSeq" id="WP_174194902.1">
    <property type="nucleotide sequence ID" value="NZ_JABULH010000006.1"/>
</dbReference>
<evidence type="ECO:0000259" key="1">
    <source>
        <dbReference type="Pfam" id="PF01497"/>
    </source>
</evidence>
<evidence type="ECO:0000313" key="3">
    <source>
        <dbReference type="Proteomes" id="UP000621447"/>
    </source>
</evidence>
<dbReference type="Pfam" id="PF01497">
    <property type="entry name" value="Peripla_BP_2"/>
    <property type="match status" value="1"/>
</dbReference>